<keyword evidence="3" id="KW-0067">ATP-binding</keyword>
<dbReference type="OrthoDB" id="47330at2759"/>
<feature type="compositionally biased region" description="Low complexity" evidence="5">
    <location>
        <begin position="703"/>
        <end position="716"/>
    </location>
</feature>
<organism evidence="6 7">
    <name type="scientific">Volvox reticuliferus</name>
    <dbReference type="NCBI Taxonomy" id="1737510"/>
    <lineage>
        <taxon>Eukaryota</taxon>
        <taxon>Viridiplantae</taxon>
        <taxon>Chlorophyta</taxon>
        <taxon>core chlorophytes</taxon>
        <taxon>Chlorophyceae</taxon>
        <taxon>CS clade</taxon>
        <taxon>Chlamydomonadales</taxon>
        <taxon>Volvocaceae</taxon>
        <taxon>Volvox</taxon>
    </lineage>
</organism>
<feature type="compositionally biased region" description="Polar residues" evidence="5">
    <location>
        <begin position="473"/>
        <end position="485"/>
    </location>
</feature>
<dbReference type="Pfam" id="PF17871">
    <property type="entry name" value="AAA_lid_9"/>
    <property type="match status" value="1"/>
</dbReference>
<dbReference type="EMBL" id="BNCQ01000001">
    <property type="protein sequence ID" value="GIL94251.1"/>
    <property type="molecule type" value="Genomic_DNA"/>
</dbReference>
<proteinExistence type="predicted"/>
<dbReference type="Gene3D" id="3.40.50.300">
    <property type="entry name" value="P-loop containing nucleotide triphosphate hydrolases"/>
    <property type="match status" value="3"/>
</dbReference>
<feature type="region of interest" description="Disordered" evidence="5">
    <location>
        <begin position="690"/>
        <end position="721"/>
    </location>
</feature>
<keyword evidence="4" id="KW-0143">Chaperone</keyword>
<dbReference type="InterPro" id="IPR003959">
    <property type="entry name" value="ATPase_AAA_core"/>
</dbReference>
<dbReference type="CDD" id="cd19499">
    <property type="entry name" value="RecA-like_ClpB_Hsp104-like"/>
    <property type="match status" value="1"/>
</dbReference>
<evidence type="ECO:0000256" key="4">
    <source>
        <dbReference type="ARBA" id="ARBA00023186"/>
    </source>
</evidence>
<feature type="region of interest" description="Disordered" evidence="5">
    <location>
        <begin position="1"/>
        <end position="38"/>
    </location>
</feature>
<evidence type="ECO:0000256" key="3">
    <source>
        <dbReference type="ARBA" id="ARBA00022840"/>
    </source>
</evidence>
<dbReference type="GO" id="GO:0005737">
    <property type="term" value="C:cytoplasm"/>
    <property type="evidence" value="ECO:0007669"/>
    <property type="project" value="TreeGrafter"/>
</dbReference>
<dbReference type="GO" id="GO:0005524">
    <property type="term" value="F:ATP binding"/>
    <property type="evidence" value="ECO:0007669"/>
    <property type="project" value="UniProtKB-KW"/>
</dbReference>
<dbReference type="InterPro" id="IPR018368">
    <property type="entry name" value="ClpA/B_CS1"/>
</dbReference>
<evidence type="ECO:0000313" key="6">
    <source>
        <dbReference type="EMBL" id="GIL94251.1"/>
    </source>
</evidence>
<dbReference type="GO" id="GO:0016887">
    <property type="term" value="F:ATP hydrolysis activity"/>
    <property type="evidence" value="ECO:0007669"/>
    <property type="project" value="InterPro"/>
</dbReference>
<dbReference type="SUPFAM" id="SSF52540">
    <property type="entry name" value="P-loop containing nucleoside triphosphate hydrolases"/>
    <property type="match status" value="2"/>
</dbReference>
<feature type="compositionally biased region" description="Basic residues" evidence="5">
    <location>
        <begin position="310"/>
        <end position="321"/>
    </location>
</feature>
<evidence type="ECO:0000256" key="5">
    <source>
        <dbReference type="SAM" id="MobiDB-lite"/>
    </source>
</evidence>
<dbReference type="PROSITE" id="PS00870">
    <property type="entry name" value="CLPAB_1"/>
    <property type="match status" value="1"/>
</dbReference>
<feature type="compositionally biased region" description="Polar residues" evidence="5">
    <location>
        <begin position="297"/>
        <end position="309"/>
    </location>
</feature>
<feature type="compositionally biased region" description="Basic and acidic residues" evidence="5">
    <location>
        <begin position="361"/>
        <end position="371"/>
    </location>
</feature>
<keyword evidence="2" id="KW-0547">Nucleotide-binding</keyword>
<dbReference type="PANTHER" id="PTHR11638">
    <property type="entry name" value="ATP-DEPENDENT CLP PROTEASE"/>
    <property type="match status" value="1"/>
</dbReference>
<keyword evidence="1" id="KW-0677">Repeat</keyword>
<dbReference type="Pfam" id="PF00004">
    <property type="entry name" value="AAA"/>
    <property type="match status" value="1"/>
</dbReference>
<feature type="region of interest" description="Disordered" evidence="5">
    <location>
        <begin position="287"/>
        <end position="321"/>
    </location>
</feature>
<dbReference type="InterPro" id="IPR001270">
    <property type="entry name" value="ClpA/B"/>
</dbReference>
<gene>
    <name evidence="6" type="ORF">Vretimale_504</name>
</gene>
<feature type="region of interest" description="Disordered" evidence="5">
    <location>
        <begin position="946"/>
        <end position="983"/>
    </location>
</feature>
<sequence length="1199" mass="128732">MQPAGSPPSLGGRTHYPRNVFLVSPSPRSLPPEHSGHPQILLRRTKNNPVLVGEPGVGKTALVEGVAQLIASPHAPPGLSGKRLISLDVTAVLAGSSYRGEFEERLQAVVADVGAARGNIILFVDEMHMLVGAGSAEGGLDAANILKPALARGSLRCIGATTLDEYRKHVEQDPAFARRFQSVLVEEPEEVEVVAWLRGLAPRYEQHHGLTFTEGALQAAARCAKRYVIERRLPDSAIDLMDEAAAHVVLNRERVREVAREPLGSLDIPGQRREEGNAGPRALNAALSRAGPAPDTDSGTSTRPQSVYRSSHHHLQQLQHKRQGYPTELHYHDDRQRELVQQWQQEWQLQGQDQSQAIESSLRRGGSERGGEATLRQVPLPAGDEPGTHQMDLHVEKHSPPHKPHLALLQGDDGGSSRGDVYGCGHSGPSAGRQAELYGGVEVPTSGFSTLEDELRRSLREDAARVLRPLETTLETRNQQADSPQQPEPGQGAVVRDWRSWVSSQGRQSSEEVRQQQLLEWFGATPSEPKCGVEGHLEMARERQRCHMEIFGKFGTDVEASASSDDAALAAERAHPKVCPHCGTTVTAQPEDMRLRCPSCRTRFLNIAPEKLQLGTSVFLMQQQQQQQQLGQKVHHYNQHQHHHPAHDHNVQLEECHQEQHQSPQTQHAKCGVVTGCASGVHCGQDSTCQTGQEDGTMGPAASSSNGSRISGSTNGRSKEIDEGCRTGLVVTEAAVLDVVSRTTGLALDAVLRDHFGAPVRHLRTALEVRLVGQREAIRAVCNAIQLHRLGLAAAGMTAAAGLEAPVGGFSLSVPSPRSASRPVASFLLVGPAGCGKTTLCKALAEELFHDPAALLVLYGGEYSSRTSLARLVGAAPGYVGYGSGGMLTEALRRRPHCVLMVQGLDKAHYEVQELLLRGLQEGDIRDGQGRRASLRNTIIVFTTTMTRSSSPGPGSTPSQAPTAEHQTGDAAPSPGTPVSSGVSWKASDGNLLGGSWSALLPELWTSVDRIVHFHPLDEGQRSEIIKRQVRELAAQLRPAGLAGIDLEPAAAAWLARTAVSTSPFPWALSRAPTDNHQGIGCGGGMLGSAEVLRRQILEPLAEMLLENAEACNVNGTEAGQAFSGHAVEAAGAGEVKPESGGQRRQWIARVKLVHGGMGPGTAQEKEGALELELIEAERGHRGLSGPGDGADSGRDWVW</sequence>
<accession>A0A8J4D3G5</accession>
<feature type="region of interest" description="Disordered" evidence="5">
    <location>
        <begin position="351"/>
        <end position="394"/>
    </location>
</feature>
<feature type="compositionally biased region" description="Low complexity" evidence="5">
    <location>
        <begin position="973"/>
        <end position="983"/>
    </location>
</feature>
<dbReference type="PRINTS" id="PR00300">
    <property type="entry name" value="CLPPROTEASEA"/>
</dbReference>
<name>A0A8J4D3G5_9CHLO</name>
<dbReference type="PANTHER" id="PTHR11638:SF18">
    <property type="entry name" value="HEAT SHOCK PROTEIN 104"/>
    <property type="match status" value="1"/>
</dbReference>
<feature type="compositionally biased region" description="Low complexity" evidence="5">
    <location>
        <begin position="946"/>
        <end position="959"/>
    </location>
</feature>
<dbReference type="InterPro" id="IPR050130">
    <property type="entry name" value="ClpA_ClpB"/>
</dbReference>
<dbReference type="Proteomes" id="UP000722791">
    <property type="component" value="Unassembled WGS sequence"/>
</dbReference>
<feature type="region of interest" description="Disordered" evidence="5">
    <location>
        <begin position="471"/>
        <end position="494"/>
    </location>
</feature>
<dbReference type="SMART" id="SM00382">
    <property type="entry name" value="AAA"/>
    <property type="match status" value="2"/>
</dbReference>
<comment type="caution">
    <text evidence="6">The sequence shown here is derived from an EMBL/GenBank/DDBJ whole genome shotgun (WGS) entry which is preliminary data.</text>
</comment>
<reference evidence="6" key="1">
    <citation type="journal article" date="2021" name="Proc. Natl. Acad. Sci. U.S.A.">
        <title>Three genomes in the algal genus Volvox reveal the fate of a haploid sex-determining region after a transition to homothallism.</title>
        <authorList>
            <person name="Yamamoto K."/>
            <person name="Hamaji T."/>
            <person name="Kawai-Toyooka H."/>
            <person name="Matsuzaki R."/>
            <person name="Takahashi F."/>
            <person name="Nishimura Y."/>
            <person name="Kawachi M."/>
            <person name="Noguchi H."/>
            <person name="Minakuchi Y."/>
            <person name="Umen J.G."/>
            <person name="Toyoda A."/>
            <person name="Nozaki H."/>
        </authorList>
    </citation>
    <scope>NUCLEOTIDE SEQUENCE</scope>
    <source>
        <strain evidence="6">NIES-3785</strain>
    </source>
</reference>
<feature type="compositionally biased region" description="Low complexity" evidence="5">
    <location>
        <begin position="351"/>
        <end position="360"/>
    </location>
</feature>
<dbReference type="Pfam" id="PF07724">
    <property type="entry name" value="AAA_2"/>
    <property type="match status" value="1"/>
</dbReference>
<protein>
    <submittedName>
        <fullName evidence="6">Uncharacterized protein</fullName>
    </submittedName>
</protein>
<dbReference type="GO" id="GO:0034605">
    <property type="term" value="P:cellular response to heat"/>
    <property type="evidence" value="ECO:0007669"/>
    <property type="project" value="TreeGrafter"/>
</dbReference>
<dbReference type="AlphaFoldDB" id="A0A8J4D3G5"/>
<dbReference type="CDD" id="cd00009">
    <property type="entry name" value="AAA"/>
    <property type="match status" value="1"/>
</dbReference>
<dbReference type="InterPro" id="IPR027417">
    <property type="entry name" value="P-loop_NTPase"/>
</dbReference>
<dbReference type="InterPro" id="IPR041546">
    <property type="entry name" value="ClpA/ClpB_AAA_lid"/>
</dbReference>
<dbReference type="InterPro" id="IPR003593">
    <property type="entry name" value="AAA+_ATPase"/>
</dbReference>
<evidence type="ECO:0000313" key="7">
    <source>
        <dbReference type="Proteomes" id="UP000722791"/>
    </source>
</evidence>
<evidence type="ECO:0000256" key="1">
    <source>
        <dbReference type="ARBA" id="ARBA00022737"/>
    </source>
</evidence>
<evidence type="ECO:0000256" key="2">
    <source>
        <dbReference type="ARBA" id="ARBA00022741"/>
    </source>
</evidence>
<feature type="region of interest" description="Disordered" evidence="5">
    <location>
        <begin position="1180"/>
        <end position="1199"/>
    </location>
</feature>